<protein>
    <submittedName>
        <fullName evidence="1">Uncharacterized protein</fullName>
    </submittedName>
</protein>
<accession>A0A0C2DDK7</accession>
<sequence length="179" mass="19955">MEFDRKRDGLSFRPARLTVFIVDASDVRVDGSPDPTSELWDEEVNEDYISIGAKAVSVENEMERLGYSLKFKLEPVEARYGDGYFNSMLVLVLTEHGFADAPSVARCLERTSTNPPSTVQPQFTHARRDIESALRSAGSRLTAALGYDAGIAQQILTGAVAYYLDERFHITNRERLGFG</sequence>
<dbReference type="AlphaFoldDB" id="A0A0C2DDK7"/>
<reference evidence="1 2" key="1">
    <citation type="submission" date="2014-12" db="EMBL/GenBank/DDBJ databases">
        <title>Genome assembly of Enhygromyxa salina DSM 15201.</title>
        <authorList>
            <person name="Sharma G."/>
            <person name="Subramanian S."/>
        </authorList>
    </citation>
    <scope>NUCLEOTIDE SEQUENCE [LARGE SCALE GENOMIC DNA]</scope>
    <source>
        <strain evidence="1 2">DSM 15201</strain>
    </source>
</reference>
<proteinExistence type="predicted"/>
<name>A0A0C2DDK7_9BACT</name>
<evidence type="ECO:0000313" key="1">
    <source>
        <dbReference type="EMBL" id="KIG19535.1"/>
    </source>
</evidence>
<comment type="caution">
    <text evidence="1">The sequence shown here is derived from an EMBL/GenBank/DDBJ whole genome shotgun (WGS) entry which is preliminary data.</text>
</comment>
<organism evidence="1 2">
    <name type="scientific">Enhygromyxa salina</name>
    <dbReference type="NCBI Taxonomy" id="215803"/>
    <lineage>
        <taxon>Bacteria</taxon>
        <taxon>Pseudomonadati</taxon>
        <taxon>Myxococcota</taxon>
        <taxon>Polyangia</taxon>
        <taxon>Nannocystales</taxon>
        <taxon>Nannocystaceae</taxon>
        <taxon>Enhygromyxa</taxon>
    </lineage>
</organism>
<dbReference type="Proteomes" id="UP000031599">
    <property type="component" value="Unassembled WGS sequence"/>
</dbReference>
<gene>
    <name evidence="1" type="ORF">DB30_00044</name>
</gene>
<evidence type="ECO:0000313" key="2">
    <source>
        <dbReference type="Proteomes" id="UP000031599"/>
    </source>
</evidence>
<dbReference type="EMBL" id="JMCC02000001">
    <property type="protein sequence ID" value="KIG19535.1"/>
    <property type="molecule type" value="Genomic_DNA"/>
</dbReference>